<evidence type="ECO:0000313" key="1">
    <source>
        <dbReference type="EMBL" id="MXU83836.1"/>
    </source>
</evidence>
<accession>A0A6B0U6I4</accession>
<name>A0A6B0U6I4_IXORI</name>
<organism evidence="1">
    <name type="scientific">Ixodes ricinus</name>
    <name type="common">Common tick</name>
    <name type="synonym">Acarus ricinus</name>
    <dbReference type="NCBI Taxonomy" id="34613"/>
    <lineage>
        <taxon>Eukaryota</taxon>
        <taxon>Metazoa</taxon>
        <taxon>Ecdysozoa</taxon>
        <taxon>Arthropoda</taxon>
        <taxon>Chelicerata</taxon>
        <taxon>Arachnida</taxon>
        <taxon>Acari</taxon>
        <taxon>Parasitiformes</taxon>
        <taxon>Ixodida</taxon>
        <taxon>Ixodoidea</taxon>
        <taxon>Ixodidae</taxon>
        <taxon>Ixodinae</taxon>
        <taxon>Ixodes</taxon>
    </lineage>
</organism>
<protein>
    <submittedName>
        <fullName evidence="1">Uncharacterized protein</fullName>
    </submittedName>
</protein>
<sequence length="77" mass="8028">MGGVSSMHLALPLGSRTKILSSLATMTLVPCSSAMIVQLLGGATIPGTSGSCQVLWLAMLSTRKKLYEPVRTPTPVL</sequence>
<reference evidence="1" key="1">
    <citation type="submission" date="2019-12" db="EMBL/GenBank/DDBJ databases">
        <title>An insight into the sialome of adult female Ixodes ricinus ticks feeding for 6 days.</title>
        <authorList>
            <person name="Perner J."/>
            <person name="Ribeiro J.M.C."/>
        </authorList>
    </citation>
    <scope>NUCLEOTIDE SEQUENCE</scope>
    <source>
        <strain evidence="1">Semi-engorged</strain>
        <tissue evidence="1">Salivary glands</tissue>
    </source>
</reference>
<dbReference type="AlphaFoldDB" id="A0A6B0U6I4"/>
<dbReference type="EMBL" id="GIFC01001753">
    <property type="protein sequence ID" value="MXU83836.1"/>
    <property type="molecule type" value="Transcribed_RNA"/>
</dbReference>
<proteinExistence type="predicted"/>